<proteinExistence type="predicted"/>
<dbReference type="InterPro" id="IPR002885">
    <property type="entry name" value="PPR_rpt"/>
</dbReference>
<dbReference type="PANTHER" id="PTHR47939">
    <property type="entry name" value="MEMBRANE-ASSOCIATED SALT-INDUCIBLE PROTEIN-LIKE"/>
    <property type="match status" value="1"/>
</dbReference>
<organism evidence="5 6">
    <name type="scientific">Aspergillus pseudoustus</name>
    <dbReference type="NCBI Taxonomy" id="1810923"/>
    <lineage>
        <taxon>Eukaryota</taxon>
        <taxon>Fungi</taxon>
        <taxon>Dikarya</taxon>
        <taxon>Ascomycota</taxon>
        <taxon>Pezizomycotina</taxon>
        <taxon>Eurotiomycetes</taxon>
        <taxon>Eurotiomycetidae</taxon>
        <taxon>Eurotiales</taxon>
        <taxon>Aspergillaceae</taxon>
        <taxon>Aspergillus</taxon>
        <taxon>Aspergillus subgen. Nidulantes</taxon>
    </lineage>
</organism>
<dbReference type="Proteomes" id="UP001610446">
    <property type="component" value="Unassembled WGS sequence"/>
</dbReference>
<evidence type="ECO:0000313" key="5">
    <source>
        <dbReference type="EMBL" id="KAL2850607.1"/>
    </source>
</evidence>
<feature type="repeat" description="PPR" evidence="2">
    <location>
        <begin position="297"/>
        <end position="331"/>
    </location>
</feature>
<evidence type="ECO:0000256" key="1">
    <source>
        <dbReference type="ARBA" id="ARBA00022737"/>
    </source>
</evidence>
<gene>
    <name evidence="5" type="ORF">BJY01DRAFT_245446</name>
</gene>
<evidence type="ECO:0000313" key="6">
    <source>
        <dbReference type="Proteomes" id="UP001610446"/>
    </source>
</evidence>
<evidence type="ECO:0000256" key="2">
    <source>
        <dbReference type="PROSITE-ProRule" id="PRU00708"/>
    </source>
</evidence>
<keyword evidence="1" id="KW-0677">Repeat</keyword>
<dbReference type="InterPro" id="IPR050667">
    <property type="entry name" value="PPR-containing_protein"/>
</dbReference>
<evidence type="ECO:0000259" key="4">
    <source>
        <dbReference type="Pfam" id="PF23276"/>
    </source>
</evidence>
<protein>
    <recommendedName>
        <fullName evidence="4">Pentatricopeptide repeat-containing protein-mitochondrial domain-containing protein</fullName>
    </recommendedName>
</protein>
<dbReference type="PANTHER" id="PTHR47939:SF14">
    <property type="entry name" value="PENTATRICOPEPTIDE REPEAT-CONTAINING PROTEIN MITOCHONDRIAL"/>
    <property type="match status" value="1"/>
</dbReference>
<name>A0ABR4KF03_9EURO</name>
<feature type="domain" description="Pentatricopeptide repeat-containing protein-mitochondrial" evidence="4">
    <location>
        <begin position="153"/>
        <end position="265"/>
    </location>
</feature>
<dbReference type="PROSITE" id="PS51375">
    <property type="entry name" value="PPR"/>
    <property type="match status" value="1"/>
</dbReference>
<sequence>MGQNDIPLDSGALHAALQALAVHPDYMLRQDVLRAMRDRWLPLSTDGWHYVVAGLIREHQFELALDHIANMERKDIVVKGWLHSLLVYYLCECREFGQILELLRTRLEQGYSVTQELWMHILSSATAARHLRTIRFIWKRVVDLGSLHPEPHLCNRALEIATESGDTKLGRSILLFLSNSGVPLEPWHYEKLCHMHVVSNNVYASLKVLCEMDKAGHTVQSRSVAPIFKHCIARKIRPREVWTHLKDLKSKGQPIPLACARVVIDLYREDAWSDPFEVDDGIAFYKELYTLYPRKLDAATFNALIRMCRVTKDADSAMFVLHEMAGSQVMPDAVTFGHLIMLCVECENFESAGLYLDDLLERGLHLDQAARDEIRELCNLSTNESAVKLREHPEIKEDVPEEKVATLATGRHTPPLVEETGHGPHAGPKDMR</sequence>
<dbReference type="EMBL" id="JBFXLU010000036">
    <property type="protein sequence ID" value="KAL2850607.1"/>
    <property type="molecule type" value="Genomic_DNA"/>
</dbReference>
<reference evidence="5 6" key="1">
    <citation type="submission" date="2024-07" db="EMBL/GenBank/DDBJ databases">
        <title>Section-level genome sequencing and comparative genomics of Aspergillus sections Usti and Cavernicolus.</title>
        <authorList>
            <consortium name="Lawrence Berkeley National Laboratory"/>
            <person name="Nybo J.L."/>
            <person name="Vesth T.C."/>
            <person name="Theobald S."/>
            <person name="Frisvad J.C."/>
            <person name="Larsen T.O."/>
            <person name="Kjaerboelling I."/>
            <person name="Rothschild-Mancinelli K."/>
            <person name="Lyhne E.K."/>
            <person name="Kogle M.E."/>
            <person name="Barry K."/>
            <person name="Clum A."/>
            <person name="Na H."/>
            <person name="Ledsgaard L."/>
            <person name="Lin J."/>
            <person name="Lipzen A."/>
            <person name="Kuo A."/>
            <person name="Riley R."/>
            <person name="Mondo S."/>
            <person name="Labutti K."/>
            <person name="Haridas S."/>
            <person name="Pangalinan J."/>
            <person name="Salamov A.A."/>
            <person name="Simmons B.A."/>
            <person name="Magnuson J.K."/>
            <person name="Chen J."/>
            <person name="Drula E."/>
            <person name="Henrissat B."/>
            <person name="Wiebenga A."/>
            <person name="Lubbers R.J."/>
            <person name="Gomes A.C."/>
            <person name="Makela M.R."/>
            <person name="Stajich J."/>
            <person name="Grigoriev I.V."/>
            <person name="Mortensen U.H."/>
            <person name="De Vries R.P."/>
            <person name="Baker S.E."/>
            <person name="Andersen M.R."/>
        </authorList>
    </citation>
    <scope>NUCLEOTIDE SEQUENCE [LARGE SCALE GENOMIC DNA]</scope>
    <source>
        <strain evidence="5 6">CBS 123904</strain>
    </source>
</reference>
<dbReference type="Pfam" id="PF13812">
    <property type="entry name" value="PPR_3"/>
    <property type="match status" value="1"/>
</dbReference>
<accession>A0ABR4KF03</accession>
<dbReference type="InterPro" id="IPR057027">
    <property type="entry name" value="TPR_mt"/>
</dbReference>
<evidence type="ECO:0000256" key="3">
    <source>
        <dbReference type="SAM" id="MobiDB-lite"/>
    </source>
</evidence>
<dbReference type="Pfam" id="PF23276">
    <property type="entry name" value="TPR_24"/>
    <property type="match status" value="1"/>
</dbReference>
<feature type="region of interest" description="Disordered" evidence="3">
    <location>
        <begin position="407"/>
        <end position="432"/>
    </location>
</feature>
<comment type="caution">
    <text evidence="5">The sequence shown here is derived from an EMBL/GenBank/DDBJ whole genome shotgun (WGS) entry which is preliminary data.</text>
</comment>
<dbReference type="InterPro" id="IPR011990">
    <property type="entry name" value="TPR-like_helical_dom_sf"/>
</dbReference>
<dbReference type="Gene3D" id="1.25.40.10">
    <property type="entry name" value="Tetratricopeptide repeat domain"/>
    <property type="match status" value="2"/>
</dbReference>
<feature type="compositionally biased region" description="Basic and acidic residues" evidence="3">
    <location>
        <begin position="419"/>
        <end position="432"/>
    </location>
</feature>
<keyword evidence="6" id="KW-1185">Reference proteome</keyword>